<feature type="region of interest" description="Disordered" evidence="1">
    <location>
        <begin position="45"/>
        <end position="67"/>
    </location>
</feature>
<dbReference type="PANTHER" id="PTHR34371">
    <property type="entry name" value="OS01G0551000 PROTEIN"/>
    <property type="match status" value="1"/>
</dbReference>
<reference evidence="3" key="2">
    <citation type="submission" date="2019-10" db="EMBL/GenBank/DDBJ databases">
        <title>A de novo genome assembly of a pear dwarfing rootstock.</title>
        <authorList>
            <person name="Wang F."/>
            <person name="Wang J."/>
            <person name="Li S."/>
            <person name="Zhang Y."/>
            <person name="Fang M."/>
            <person name="Ma L."/>
            <person name="Zhao Y."/>
            <person name="Jiang S."/>
        </authorList>
    </citation>
    <scope>NUCLEOTIDE SEQUENCE [LARGE SCALE GENOMIC DNA]</scope>
</reference>
<dbReference type="AlphaFoldDB" id="A0A5N5F1E8"/>
<dbReference type="InterPro" id="IPR007789">
    <property type="entry name" value="DUF688"/>
</dbReference>
<comment type="caution">
    <text evidence="2">The sequence shown here is derived from an EMBL/GenBank/DDBJ whole genome shotgun (WGS) entry which is preliminary data.</text>
</comment>
<reference evidence="2 3" key="3">
    <citation type="submission" date="2019-11" db="EMBL/GenBank/DDBJ databases">
        <title>A de novo genome assembly of a pear dwarfing rootstock.</title>
        <authorList>
            <person name="Wang F."/>
            <person name="Wang J."/>
            <person name="Li S."/>
            <person name="Zhang Y."/>
            <person name="Fang M."/>
            <person name="Ma L."/>
            <person name="Zhao Y."/>
            <person name="Jiang S."/>
        </authorList>
    </citation>
    <scope>NUCLEOTIDE SEQUENCE [LARGE SCALE GENOMIC DNA]</scope>
    <source>
        <strain evidence="2">S2</strain>
        <tissue evidence="2">Leaf</tissue>
    </source>
</reference>
<evidence type="ECO:0000313" key="3">
    <source>
        <dbReference type="Proteomes" id="UP000327157"/>
    </source>
</evidence>
<sequence>MASEPSRTPKLSLFSLPSQPPEPQGMLTPPLQTTASVPFKWEEVPGKPRDCGGSAESKPKCARSLELPPRLQSEAAKITNMPSPTTVLDGPDVGRTMSFSLRDRSPGALGSKRLSKESCRSVGGGGGGGGGGFGSMRWASFRKNKEVVDHGGFDFLPPASGGGETKVKITRVRRTASFLNSSNTRSRMWASICESFKQVVPVPWRRKQEKLRNMTS</sequence>
<accession>A0A5N5F1E8</accession>
<evidence type="ECO:0000313" key="2">
    <source>
        <dbReference type="EMBL" id="KAB2596795.1"/>
    </source>
</evidence>
<dbReference type="PANTHER" id="PTHR34371:SF6">
    <property type="entry name" value="MEMBRANE-ASSOCIATED KINASE REGULATOR 6"/>
    <property type="match status" value="1"/>
</dbReference>
<gene>
    <name evidence="2" type="ORF">D8674_032245</name>
</gene>
<protein>
    <submittedName>
        <fullName evidence="2">Uncharacterized protein</fullName>
    </submittedName>
</protein>
<keyword evidence="3" id="KW-1185">Reference proteome</keyword>
<feature type="region of interest" description="Disordered" evidence="1">
    <location>
        <begin position="99"/>
        <end position="132"/>
    </location>
</feature>
<organism evidence="2 3">
    <name type="scientific">Pyrus ussuriensis x Pyrus communis</name>
    <dbReference type="NCBI Taxonomy" id="2448454"/>
    <lineage>
        <taxon>Eukaryota</taxon>
        <taxon>Viridiplantae</taxon>
        <taxon>Streptophyta</taxon>
        <taxon>Embryophyta</taxon>
        <taxon>Tracheophyta</taxon>
        <taxon>Spermatophyta</taxon>
        <taxon>Magnoliopsida</taxon>
        <taxon>eudicotyledons</taxon>
        <taxon>Gunneridae</taxon>
        <taxon>Pentapetalae</taxon>
        <taxon>rosids</taxon>
        <taxon>fabids</taxon>
        <taxon>Rosales</taxon>
        <taxon>Rosaceae</taxon>
        <taxon>Amygdaloideae</taxon>
        <taxon>Maleae</taxon>
        <taxon>Pyrus</taxon>
    </lineage>
</organism>
<dbReference type="Pfam" id="PF05097">
    <property type="entry name" value="DUF688"/>
    <property type="match status" value="1"/>
</dbReference>
<proteinExistence type="predicted"/>
<name>A0A5N5F1E8_9ROSA</name>
<feature type="region of interest" description="Disordered" evidence="1">
    <location>
        <begin position="1"/>
        <end position="32"/>
    </location>
</feature>
<evidence type="ECO:0000256" key="1">
    <source>
        <dbReference type="SAM" id="MobiDB-lite"/>
    </source>
</evidence>
<dbReference type="Proteomes" id="UP000327157">
    <property type="component" value="Chromosome 7"/>
</dbReference>
<dbReference type="EMBL" id="SMOL01000781">
    <property type="protein sequence ID" value="KAB2596795.1"/>
    <property type="molecule type" value="Genomic_DNA"/>
</dbReference>
<dbReference type="OrthoDB" id="1934555at2759"/>
<reference evidence="2 3" key="1">
    <citation type="submission" date="2019-09" db="EMBL/GenBank/DDBJ databases">
        <authorList>
            <person name="Ou C."/>
        </authorList>
    </citation>
    <scope>NUCLEOTIDE SEQUENCE [LARGE SCALE GENOMIC DNA]</scope>
    <source>
        <strain evidence="2">S2</strain>
        <tissue evidence="2">Leaf</tissue>
    </source>
</reference>
<feature type="compositionally biased region" description="Gly residues" evidence="1">
    <location>
        <begin position="122"/>
        <end position="132"/>
    </location>
</feature>